<keyword evidence="4" id="KW-1185">Reference proteome</keyword>
<dbReference type="AlphaFoldDB" id="A0AAN8TGA2"/>
<sequence>MDSGGGGPNNSRYQRKSPSSDRLLGIFSTAHSQSQPSISTSASTSAAEVELSEHDIFDASSDAIQHSTPSTSTSPNANYHRSTNHLSHHKHFGILAALPESESHAQALLSVSSSSSSSSTSSARLIPTIPKRPPVDRVKYLQSAPVNVPVMSAAARRRGRHFDDVDDDVDGGEMLPPHEIVASRKTPILASSVVEGAGRKLKGRDLRQVRDAILQKTAGICTLHHFGSCHTSVFFLLCLEGFCYLPRLQSTYRSLRNKGFSEV</sequence>
<name>A0AAN8TGA2_SOLBU</name>
<evidence type="ECO:0000256" key="2">
    <source>
        <dbReference type="SAM" id="MobiDB-lite"/>
    </source>
</evidence>
<feature type="region of interest" description="Disordered" evidence="2">
    <location>
        <begin position="64"/>
        <end position="83"/>
    </location>
</feature>
<dbReference type="PANTHER" id="PTHR33083:SF50">
    <property type="entry name" value="PROTEIN S40-7"/>
    <property type="match status" value="1"/>
</dbReference>
<accession>A0AAN8TGA2</accession>
<comment type="similarity">
    <text evidence="1">Belongs to the senescence regulator S40 family.</text>
</comment>
<dbReference type="PANTHER" id="PTHR33083">
    <property type="entry name" value="EXPRESSED PROTEIN"/>
    <property type="match status" value="1"/>
</dbReference>
<protein>
    <submittedName>
        <fullName evidence="3">Uncharacterized protein</fullName>
    </submittedName>
</protein>
<comment type="caution">
    <text evidence="3">The sequence shown here is derived from an EMBL/GenBank/DDBJ whole genome shotgun (WGS) entry which is preliminary data.</text>
</comment>
<gene>
    <name evidence="3" type="ORF">RDI58_016508</name>
</gene>
<evidence type="ECO:0000256" key="1">
    <source>
        <dbReference type="ARBA" id="ARBA00034773"/>
    </source>
</evidence>
<dbReference type="Proteomes" id="UP001371456">
    <property type="component" value="Unassembled WGS sequence"/>
</dbReference>
<organism evidence="3 4">
    <name type="scientific">Solanum bulbocastanum</name>
    <name type="common">Wild potato</name>
    <dbReference type="NCBI Taxonomy" id="147425"/>
    <lineage>
        <taxon>Eukaryota</taxon>
        <taxon>Viridiplantae</taxon>
        <taxon>Streptophyta</taxon>
        <taxon>Embryophyta</taxon>
        <taxon>Tracheophyta</taxon>
        <taxon>Spermatophyta</taxon>
        <taxon>Magnoliopsida</taxon>
        <taxon>eudicotyledons</taxon>
        <taxon>Gunneridae</taxon>
        <taxon>Pentapetalae</taxon>
        <taxon>asterids</taxon>
        <taxon>lamiids</taxon>
        <taxon>Solanales</taxon>
        <taxon>Solanaceae</taxon>
        <taxon>Solanoideae</taxon>
        <taxon>Solaneae</taxon>
        <taxon>Solanum</taxon>
    </lineage>
</organism>
<dbReference type="GO" id="GO:0010150">
    <property type="term" value="P:leaf senescence"/>
    <property type="evidence" value="ECO:0007669"/>
    <property type="project" value="UniProtKB-ARBA"/>
</dbReference>
<evidence type="ECO:0000313" key="3">
    <source>
        <dbReference type="EMBL" id="KAK6787983.1"/>
    </source>
</evidence>
<feature type="compositionally biased region" description="Low complexity" evidence="2">
    <location>
        <begin position="30"/>
        <end position="47"/>
    </location>
</feature>
<dbReference type="EMBL" id="JBANQN010000006">
    <property type="protein sequence ID" value="KAK6787983.1"/>
    <property type="molecule type" value="Genomic_DNA"/>
</dbReference>
<feature type="region of interest" description="Disordered" evidence="2">
    <location>
        <begin position="1"/>
        <end position="49"/>
    </location>
</feature>
<evidence type="ECO:0000313" key="4">
    <source>
        <dbReference type="Proteomes" id="UP001371456"/>
    </source>
</evidence>
<dbReference type="InterPro" id="IPR007608">
    <property type="entry name" value="Senescence_reg_S40"/>
</dbReference>
<reference evidence="3 4" key="1">
    <citation type="submission" date="2024-02" db="EMBL/GenBank/DDBJ databases">
        <title>de novo genome assembly of Solanum bulbocastanum strain 11H21.</title>
        <authorList>
            <person name="Hosaka A.J."/>
        </authorList>
    </citation>
    <scope>NUCLEOTIDE SEQUENCE [LARGE SCALE GENOMIC DNA]</scope>
    <source>
        <tissue evidence="3">Young leaves</tissue>
    </source>
</reference>
<dbReference type="Pfam" id="PF04520">
    <property type="entry name" value="Senescence_reg"/>
    <property type="match status" value="1"/>
</dbReference>
<proteinExistence type="inferred from homology"/>